<dbReference type="SMART" id="SM00267">
    <property type="entry name" value="GGDEF"/>
    <property type="match status" value="1"/>
</dbReference>
<dbReference type="RefSeq" id="WP_290399871.1">
    <property type="nucleotide sequence ID" value="NZ_JAUHLN010000002.1"/>
</dbReference>
<comment type="caution">
    <text evidence="2">The sequence shown here is derived from an EMBL/GenBank/DDBJ whole genome shotgun (WGS) entry which is preliminary data.</text>
</comment>
<dbReference type="InterPro" id="IPR043128">
    <property type="entry name" value="Rev_trsase/Diguanyl_cyclase"/>
</dbReference>
<dbReference type="NCBIfam" id="TIGR00254">
    <property type="entry name" value="GGDEF"/>
    <property type="match status" value="1"/>
</dbReference>
<dbReference type="PANTHER" id="PTHR45138">
    <property type="entry name" value="REGULATORY COMPONENTS OF SENSORY TRANSDUCTION SYSTEM"/>
    <property type="match status" value="1"/>
</dbReference>
<protein>
    <submittedName>
        <fullName evidence="2">GGDEF domain-containing protein</fullName>
        <ecNumber evidence="2">2.7.7.65</ecNumber>
    </submittedName>
</protein>
<reference evidence="2" key="1">
    <citation type="submission" date="2023-06" db="EMBL/GenBank/DDBJ databases">
        <title>Draft Genome Sequences of Representative Paenibacillus Polymyxa, Bacillus cereus, Fictibacillus sp., and Brevibacillus agri Strains Isolated from Amazonian Dark Earth.</title>
        <authorList>
            <person name="Pellegrinetti T.A."/>
            <person name="Cunha I.C.M."/>
            <person name="Chaves M.G."/>
            <person name="Freitas A.S."/>
            <person name="Silva A.V.R."/>
            <person name="Tsai S.M."/>
            <person name="Mendes L.W."/>
        </authorList>
    </citation>
    <scope>NUCLEOTIDE SEQUENCE</scope>
    <source>
        <strain evidence="2">CENA-BCM004</strain>
    </source>
</reference>
<dbReference type="InterPro" id="IPR000160">
    <property type="entry name" value="GGDEF_dom"/>
</dbReference>
<evidence type="ECO:0000259" key="1">
    <source>
        <dbReference type="PROSITE" id="PS50887"/>
    </source>
</evidence>
<evidence type="ECO:0000313" key="2">
    <source>
        <dbReference type="EMBL" id="MDN4073771.1"/>
    </source>
</evidence>
<dbReference type="CDD" id="cd01949">
    <property type="entry name" value="GGDEF"/>
    <property type="match status" value="1"/>
</dbReference>
<dbReference type="Proteomes" id="UP001168694">
    <property type="component" value="Unassembled WGS sequence"/>
</dbReference>
<keyword evidence="2" id="KW-0548">Nucleotidyltransferase</keyword>
<accession>A0ABT8E797</accession>
<dbReference type="PROSITE" id="PS50887">
    <property type="entry name" value="GGDEF"/>
    <property type="match status" value="1"/>
</dbReference>
<dbReference type="PANTHER" id="PTHR45138:SF6">
    <property type="entry name" value="DIGUANYLATE CYCLASE DGCN"/>
    <property type="match status" value="1"/>
</dbReference>
<dbReference type="Gene3D" id="3.30.70.270">
    <property type="match status" value="1"/>
</dbReference>
<dbReference type="InterPro" id="IPR050469">
    <property type="entry name" value="Diguanylate_Cyclase"/>
</dbReference>
<dbReference type="SUPFAM" id="SSF55073">
    <property type="entry name" value="Nucleotide cyclase"/>
    <property type="match status" value="1"/>
</dbReference>
<dbReference type="EC" id="2.7.7.65" evidence="2"/>
<dbReference type="EMBL" id="JAUHLN010000002">
    <property type="protein sequence ID" value="MDN4073771.1"/>
    <property type="molecule type" value="Genomic_DNA"/>
</dbReference>
<proteinExistence type="predicted"/>
<gene>
    <name evidence="2" type="ORF">QYF49_12230</name>
</gene>
<feature type="domain" description="GGDEF" evidence="1">
    <location>
        <begin position="35"/>
        <end position="153"/>
    </location>
</feature>
<dbReference type="Pfam" id="PF00990">
    <property type="entry name" value="GGDEF"/>
    <property type="match status" value="1"/>
</dbReference>
<dbReference type="GO" id="GO:0052621">
    <property type="term" value="F:diguanylate cyclase activity"/>
    <property type="evidence" value="ECO:0007669"/>
    <property type="project" value="UniProtKB-EC"/>
</dbReference>
<dbReference type="InterPro" id="IPR029787">
    <property type="entry name" value="Nucleotide_cyclase"/>
</dbReference>
<organism evidence="2 3">
    <name type="scientific">Fictibacillus terranigra</name>
    <dbReference type="NCBI Taxonomy" id="3058424"/>
    <lineage>
        <taxon>Bacteria</taxon>
        <taxon>Bacillati</taxon>
        <taxon>Bacillota</taxon>
        <taxon>Bacilli</taxon>
        <taxon>Bacillales</taxon>
        <taxon>Fictibacillaceae</taxon>
        <taxon>Fictibacillus</taxon>
    </lineage>
</organism>
<sequence>MKELSIRDPLTNLYNRRYFYHCLETEVQKATRDRYPLSLIMMDINNFKEINDRSGHHKGDELLQQFAFFAEKLKMNLGFRFGGDEFVFLLPGHTEQTAFQLAGRFDRYLRSWNDSVSLAYGTISLHEDAVDNIEYYLRLADERMYTNKRHIKR</sequence>
<name>A0ABT8E797_9BACL</name>
<keyword evidence="2" id="KW-0808">Transferase</keyword>
<evidence type="ECO:0000313" key="3">
    <source>
        <dbReference type="Proteomes" id="UP001168694"/>
    </source>
</evidence>
<keyword evidence="3" id="KW-1185">Reference proteome</keyword>